<gene>
    <name evidence="2" type="ORF">ASPCAL13183</name>
</gene>
<keyword evidence="3" id="KW-1185">Reference proteome</keyword>
<dbReference type="EMBL" id="CDMC01000016">
    <property type="protein sequence ID" value="CEL10056.1"/>
    <property type="molecule type" value="Genomic_DNA"/>
</dbReference>
<feature type="compositionally biased region" description="Basic and acidic residues" evidence="1">
    <location>
        <begin position="66"/>
        <end position="81"/>
    </location>
</feature>
<evidence type="ECO:0000313" key="2">
    <source>
        <dbReference type="EMBL" id="CEL10056.1"/>
    </source>
</evidence>
<dbReference type="Proteomes" id="UP000054771">
    <property type="component" value="Unassembled WGS sequence"/>
</dbReference>
<evidence type="ECO:0000313" key="3">
    <source>
        <dbReference type="Proteomes" id="UP000054771"/>
    </source>
</evidence>
<dbReference type="AlphaFoldDB" id="A0A0U5GGT5"/>
<evidence type="ECO:0008006" key="4">
    <source>
        <dbReference type="Google" id="ProtNLM"/>
    </source>
</evidence>
<dbReference type="STRING" id="454130.A0A0U5GGT5"/>
<feature type="compositionally biased region" description="Basic and acidic residues" evidence="1">
    <location>
        <begin position="258"/>
        <end position="269"/>
    </location>
</feature>
<name>A0A0U5GGT5_ASPCI</name>
<organism evidence="2 3">
    <name type="scientific">Aspergillus calidoustus</name>
    <dbReference type="NCBI Taxonomy" id="454130"/>
    <lineage>
        <taxon>Eukaryota</taxon>
        <taxon>Fungi</taxon>
        <taxon>Dikarya</taxon>
        <taxon>Ascomycota</taxon>
        <taxon>Pezizomycotina</taxon>
        <taxon>Eurotiomycetes</taxon>
        <taxon>Eurotiomycetidae</taxon>
        <taxon>Eurotiales</taxon>
        <taxon>Aspergillaceae</taxon>
        <taxon>Aspergillus</taxon>
        <taxon>Aspergillus subgen. Nidulantes</taxon>
    </lineage>
</organism>
<feature type="region of interest" description="Disordered" evidence="1">
    <location>
        <begin position="243"/>
        <end position="289"/>
    </location>
</feature>
<feature type="compositionally biased region" description="Polar residues" evidence="1">
    <location>
        <begin position="620"/>
        <end position="654"/>
    </location>
</feature>
<feature type="compositionally biased region" description="Basic and acidic residues" evidence="1">
    <location>
        <begin position="35"/>
        <end position="50"/>
    </location>
</feature>
<dbReference type="OrthoDB" id="4161727at2759"/>
<feature type="region of interest" description="Disordered" evidence="1">
    <location>
        <begin position="1"/>
        <end position="90"/>
    </location>
</feature>
<dbReference type="PANTHER" id="PTHR38166:SF1">
    <property type="entry name" value="C2H2-TYPE DOMAIN-CONTAINING PROTEIN"/>
    <property type="match status" value="1"/>
</dbReference>
<proteinExistence type="predicted"/>
<feature type="region of interest" description="Disordered" evidence="1">
    <location>
        <begin position="620"/>
        <end position="670"/>
    </location>
</feature>
<reference evidence="3" key="1">
    <citation type="journal article" date="2016" name="Genome Announc.">
        <title>Draft genome sequences of fungus Aspergillus calidoustus.</title>
        <authorList>
            <person name="Horn F."/>
            <person name="Linde J."/>
            <person name="Mattern D.J."/>
            <person name="Walther G."/>
            <person name="Guthke R."/>
            <person name="Scherlach K."/>
            <person name="Martin K."/>
            <person name="Brakhage A.A."/>
            <person name="Petzke L."/>
            <person name="Valiante V."/>
        </authorList>
    </citation>
    <scope>NUCLEOTIDE SEQUENCE [LARGE SCALE GENOMIC DNA]</scope>
    <source>
        <strain evidence="3">SF006504</strain>
    </source>
</reference>
<dbReference type="PANTHER" id="PTHR38166">
    <property type="entry name" value="C2H2-TYPE DOMAIN-CONTAINING PROTEIN-RELATED"/>
    <property type="match status" value="1"/>
</dbReference>
<protein>
    <recommendedName>
        <fullName evidence="4">C2H2-type domain-containing protein</fullName>
    </recommendedName>
</protein>
<evidence type="ECO:0000256" key="1">
    <source>
        <dbReference type="SAM" id="MobiDB-lite"/>
    </source>
</evidence>
<sequence>MRPADSSADKGQVSQQLPEPKQSERVQKHGNQLAEAERASAEGRNDHKYTYDSILAGSRQSTPRTGDSEERSTRDTWRERSGASGKSKSLLQELSLSSHTTPSMATSDDQLSTDLGLASIESISDASAKSRMERHDLDWKRHSVWVNTVAMLREVSTQFRDLDERYSTSASETERMELHEKLVKIWESAYYGWERIGVWCQNILQDDTAVPKLRGFDWSQEKREWRRLEQAYERHLQEHKVFQKRLRKDHQHAPQDSGTRDSVGEKGKDQSTPSPPQSRERPRPASSHHQIPLESAFCGHEQVNASNPGLSNDGYRPPLATCEAQAVTPVARPTNDHEAVTRRFPHSICSDPRAYISSDEEDFADTDCLSITVDSEHDIEMAVASDAVIDCALGHILREYRAGKQCGQTDDSGTGNLSYTTNSSFPLTKKRNTGQEQQKALACPFWKRNPREYRRCFRYKLSRIRDVKQHIHRCHHPPWRCMRCGEIFPSEETRDAHARADQACAVRHVVHDDLSLSQMKALTRRSNPKYPVEKQWYAIWDILFPGAERPASPYIDNVLSEEISSFQEFYQTRGPAILREALRESFMDNTSMQEVQQYSDLVLRAALDRILDEWLSAQTDDTCPSSAQPATSATLSPSSENNVNTSSSDSQMAMTESGGAGSSQYDASKN</sequence>
<accession>A0A0U5GGT5</accession>